<organism evidence="2 3">
    <name type="scientific">Gordonia desulfuricans</name>
    <dbReference type="NCBI Taxonomy" id="89051"/>
    <lineage>
        <taxon>Bacteria</taxon>
        <taxon>Bacillati</taxon>
        <taxon>Actinomycetota</taxon>
        <taxon>Actinomycetes</taxon>
        <taxon>Mycobacteriales</taxon>
        <taxon>Gordoniaceae</taxon>
        <taxon>Gordonia</taxon>
    </lineage>
</organism>
<name>A0A7K3LNA4_9ACTN</name>
<dbReference type="Proteomes" id="UP000466307">
    <property type="component" value="Unassembled WGS sequence"/>
</dbReference>
<feature type="chain" id="PRO_5029447491" evidence="1">
    <location>
        <begin position="30"/>
        <end position="115"/>
    </location>
</feature>
<proteinExistence type="predicted"/>
<dbReference type="InterPro" id="IPR006311">
    <property type="entry name" value="TAT_signal"/>
</dbReference>
<dbReference type="AlphaFoldDB" id="A0A7K3LNA4"/>
<evidence type="ECO:0000313" key="2">
    <source>
        <dbReference type="EMBL" id="NDK89744.1"/>
    </source>
</evidence>
<evidence type="ECO:0000313" key="3">
    <source>
        <dbReference type="Proteomes" id="UP000466307"/>
    </source>
</evidence>
<protein>
    <submittedName>
        <fullName evidence="2">Uncharacterized protein</fullName>
    </submittedName>
</protein>
<keyword evidence="3" id="KW-1185">Reference proteome</keyword>
<accession>A0A7K3LNA4</accession>
<feature type="signal peptide" evidence="1">
    <location>
        <begin position="1"/>
        <end position="29"/>
    </location>
</feature>
<gene>
    <name evidence="2" type="ORF">GYA93_09160</name>
</gene>
<comment type="caution">
    <text evidence="2">The sequence shown here is derived from an EMBL/GenBank/DDBJ whole genome shotgun (WGS) entry which is preliminary data.</text>
</comment>
<evidence type="ECO:0000256" key="1">
    <source>
        <dbReference type="SAM" id="SignalP"/>
    </source>
</evidence>
<dbReference type="EMBL" id="JAADZU010000023">
    <property type="protein sequence ID" value="NDK89744.1"/>
    <property type="molecule type" value="Genomic_DNA"/>
</dbReference>
<reference evidence="2 3" key="1">
    <citation type="submission" date="2020-01" db="EMBL/GenBank/DDBJ databases">
        <title>Investigation of new actinobacteria for the biodesulphurisation of diesel fuel.</title>
        <authorList>
            <person name="Athi Narayanan S.M."/>
        </authorList>
    </citation>
    <scope>NUCLEOTIDE SEQUENCE [LARGE SCALE GENOMIC DNA]</scope>
    <source>
        <strain evidence="2 3">213E</strain>
    </source>
</reference>
<keyword evidence="1" id="KW-0732">Signal</keyword>
<sequence>MNIRRMVMIGAATLGLGVAGLVAAPAAQAFTVAPAPGGGSVTLDRGEAAAVGNANVAGLVDGVLPGYRADDGESIGRGLDRYADWAARTPNSAVRVTVTGVPADPSVGLTALRGR</sequence>
<dbReference type="PROSITE" id="PS51318">
    <property type="entry name" value="TAT"/>
    <property type="match status" value="1"/>
</dbReference>
<dbReference type="RefSeq" id="WP_152972698.1">
    <property type="nucleotide sequence ID" value="NZ_JAADZU010000023.1"/>
</dbReference>